<evidence type="ECO:0000313" key="7">
    <source>
        <dbReference type="EMBL" id="KAJ8900349.1"/>
    </source>
</evidence>
<dbReference type="AlphaFoldDB" id="A0AAV8UCX1"/>
<dbReference type="GO" id="GO:0016987">
    <property type="term" value="F:sigma factor activity"/>
    <property type="evidence" value="ECO:0007669"/>
    <property type="project" value="UniProtKB-KW"/>
</dbReference>
<protein>
    <recommendedName>
        <fullName evidence="6">RNA polymerase sigma-70 domain-containing protein</fullName>
    </recommendedName>
</protein>
<dbReference type="InterPro" id="IPR000943">
    <property type="entry name" value="RNA_pol_sigma70"/>
</dbReference>
<dbReference type="SUPFAM" id="SSF88659">
    <property type="entry name" value="Sigma3 and sigma4 domains of RNA polymerase sigma factors"/>
    <property type="match status" value="2"/>
</dbReference>
<dbReference type="NCBIfam" id="TIGR02937">
    <property type="entry name" value="sigma70-ECF"/>
    <property type="match status" value="1"/>
</dbReference>
<sequence length="412" mass="46038">MAIISATVLSSTSIHSSSSAPPISPSARTSRHLKLATSDESLILAAAAETVALATAAVGAAREAVELSSQTGMGSGSCGLKFRRKKRRKRRKGFQCLEVENRHVVYEPLKSGYLSRAQEANFCLCLQDQARLEVVRKKIVDAQEAEPTSDQLAKALMTNKSRVDKILCKGRESAEGITSNYRKLVASIATAYRGKGLSFEDLIQEGTIGLLRGAERFDPKRGCKLSTYSYWWIKEAIITAVTNKGRIVRLPGSTWEMVAKITEAKNALRSRLNRVPSYDEIAEMLNLQVSTVRLGFERSRYPLSLDRTLTDQGRMTLQEIIPGPDETNPEKMVKKQLMKLELEKLLQTLDEREERVLRLRFGLNGQTPLSCEETGRLMELSRERVRQITVNTLLKLRKTSMDSLKAYVLLES</sequence>
<evidence type="ECO:0000256" key="2">
    <source>
        <dbReference type="ARBA" id="ARBA00023015"/>
    </source>
</evidence>
<dbReference type="InterPro" id="IPR007624">
    <property type="entry name" value="RNA_pol_sigma70_r3"/>
</dbReference>
<comment type="similarity">
    <text evidence="1">Belongs to the sigma-70 factor family.</text>
</comment>
<dbReference type="InterPro" id="IPR007630">
    <property type="entry name" value="RNA_pol_sigma70_r4"/>
</dbReference>
<dbReference type="InterPro" id="IPR013325">
    <property type="entry name" value="RNA_pol_sigma_r2"/>
</dbReference>
<accession>A0AAV8UCX1</accession>
<organism evidence="7 8">
    <name type="scientific">Erythroxylum novogranatense</name>
    <dbReference type="NCBI Taxonomy" id="1862640"/>
    <lineage>
        <taxon>Eukaryota</taxon>
        <taxon>Viridiplantae</taxon>
        <taxon>Streptophyta</taxon>
        <taxon>Embryophyta</taxon>
        <taxon>Tracheophyta</taxon>
        <taxon>Spermatophyta</taxon>
        <taxon>Magnoliopsida</taxon>
        <taxon>eudicotyledons</taxon>
        <taxon>Gunneridae</taxon>
        <taxon>Pentapetalae</taxon>
        <taxon>rosids</taxon>
        <taxon>fabids</taxon>
        <taxon>Malpighiales</taxon>
        <taxon>Erythroxylaceae</taxon>
        <taxon>Erythroxylum</taxon>
    </lineage>
</organism>
<evidence type="ECO:0000259" key="6">
    <source>
        <dbReference type="PROSITE" id="PS00715"/>
    </source>
</evidence>
<proteinExistence type="inferred from homology"/>
<dbReference type="Proteomes" id="UP001159364">
    <property type="component" value="Linkage Group LG08"/>
</dbReference>
<dbReference type="InterPro" id="IPR036388">
    <property type="entry name" value="WH-like_DNA-bd_sf"/>
</dbReference>
<dbReference type="GO" id="GO:0006352">
    <property type="term" value="P:DNA-templated transcription initiation"/>
    <property type="evidence" value="ECO:0007669"/>
    <property type="project" value="InterPro"/>
</dbReference>
<keyword evidence="4" id="KW-0238">DNA-binding</keyword>
<keyword evidence="5" id="KW-0804">Transcription</keyword>
<dbReference type="InterPro" id="IPR007627">
    <property type="entry name" value="RNA_pol_sigma70_r2"/>
</dbReference>
<comment type="caution">
    <text evidence="7">The sequence shown here is derived from an EMBL/GenBank/DDBJ whole genome shotgun (WGS) entry which is preliminary data.</text>
</comment>
<evidence type="ECO:0000256" key="5">
    <source>
        <dbReference type="ARBA" id="ARBA00023163"/>
    </source>
</evidence>
<dbReference type="InterPro" id="IPR014284">
    <property type="entry name" value="RNA_pol_sigma-70_dom"/>
</dbReference>
<reference evidence="7 8" key="1">
    <citation type="submission" date="2021-09" db="EMBL/GenBank/DDBJ databases">
        <title>Genomic insights and catalytic innovation underlie evolution of tropane alkaloids biosynthesis.</title>
        <authorList>
            <person name="Wang Y.-J."/>
            <person name="Tian T."/>
            <person name="Huang J.-P."/>
            <person name="Huang S.-X."/>
        </authorList>
    </citation>
    <scope>NUCLEOTIDE SEQUENCE [LARGE SCALE GENOMIC DNA]</scope>
    <source>
        <strain evidence="7">KIB-2018</strain>
        <tissue evidence="7">Leaf</tissue>
    </source>
</reference>
<dbReference type="PROSITE" id="PS00715">
    <property type="entry name" value="SIGMA70_1"/>
    <property type="match status" value="1"/>
</dbReference>
<dbReference type="GO" id="GO:0071482">
    <property type="term" value="P:cellular response to light stimulus"/>
    <property type="evidence" value="ECO:0007669"/>
    <property type="project" value="UniProtKB-ARBA"/>
</dbReference>
<dbReference type="PANTHER" id="PTHR30603">
    <property type="entry name" value="RNA POLYMERASE SIGMA FACTOR RPO"/>
    <property type="match status" value="1"/>
</dbReference>
<gene>
    <name evidence="7" type="ORF">K2173_024989</name>
</gene>
<dbReference type="EMBL" id="JAIWQS010000008">
    <property type="protein sequence ID" value="KAJ8900349.1"/>
    <property type="molecule type" value="Genomic_DNA"/>
</dbReference>
<dbReference type="InterPro" id="IPR013324">
    <property type="entry name" value="RNA_pol_sigma_r3/r4-like"/>
</dbReference>
<name>A0AAV8UCX1_9ROSI</name>
<evidence type="ECO:0000256" key="3">
    <source>
        <dbReference type="ARBA" id="ARBA00023082"/>
    </source>
</evidence>
<keyword evidence="3" id="KW-0731">Sigma factor</keyword>
<dbReference type="PANTHER" id="PTHR30603:SF47">
    <property type="entry name" value="RNA POLYMERASE SIGMA FACTOR SIGD, CHLOROPLASTIC"/>
    <property type="match status" value="1"/>
</dbReference>
<dbReference type="Gene3D" id="1.10.601.10">
    <property type="entry name" value="RNA Polymerase Primary Sigma Factor"/>
    <property type="match status" value="1"/>
</dbReference>
<feature type="domain" description="RNA polymerase sigma-70" evidence="6">
    <location>
        <begin position="201"/>
        <end position="214"/>
    </location>
</feature>
<keyword evidence="2" id="KW-0805">Transcription regulation</keyword>
<dbReference type="Gene3D" id="1.10.10.10">
    <property type="entry name" value="Winged helix-like DNA-binding domain superfamily/Winged helix DNA-binding domain"/>
    <property type="match status" value="2"/>
</dbReference>
<dbReference type="SUPFAM" id="SSF88946">
    <property type="entry name" value="Sigma2 domain of RNA polymerase sigma factors"/>
    <property type="match status" value="1"/>
</dbReference>
<dbReference type="PRINTS" id="PR00046">
    <property type="entry name" value="SIGMA70FCT"/>
</dbReference>
<dbReference type="GO" id="GO:0003677">
    <property type="term" value="F:DNA binding"/>
    <property type="evidence" value="ECO:0007669"/>
    <property type="project" value="UniProtKB-KW"/>
</dbReference>
<evidence type="ECO:0000256" key="1">
    <source>
        <dbReference type="ARBA" id="ARBA00007788"/>
    </source>
</evidence>
<evidence type="ECO:0000313" key="8">
    <source>
        <dbReference type="Proteomes" id="UP001159364"/>
    </source>
</evidence>
<evidence type="ECO:0000256" key="4">
    <source>
        <dbReference type="ARBA" id="ARBA00023125"/>
    </source>
</evidence>
<dbReference type="InterPro" id="IPR050239">
    <property type="entry name" value="Sigma-70_RNA_pol_init_factors"/>
</dbReference>
<dbReference type="Pfam" id="PF04545">
    <property type="entry name" value="Sigma70_r4"/>
    <property type="match status" value="1"/>
</dbReference>
<dbReference type="Pfam" id="PF04542">
    <property type="entry name" value="Sigma70_r2"/>
    <property type="match status" value="1"/>
</dbReference>
<keyword evidence="8" id="KW-1185">Reference proteome</keyword>
<dbReference type="Pfam" id="PF04539">
    <property type="entry name" value="Sigma70_r3"/>
    <property type="match status" value="1"/>
</dbReference>